<keyword evidence="2" id="KW-0456">Lyase</keyword>
<dbReference type="PANTHER" id="PTHR48080">
    <property type="entry name" value="D-GALACTONATE DEHYDRATASE-RELATED"/>
    <property type="match status" value="1"/>
</dbReference>
<name>A0A8J2ZQW5_9BACL</name>
<evidence type="ECO:0000256" key="1">
    <source>
        <dbReference type="ARBA" id="ARBA00022723"/>
    </source>
</evidence>
<comment type="caution">
    <text evidence="4">The sequence shown here is derived from an EMBL/GenBank/DDBJ whole genome shotgun (WGS) entry which is preliminary data.</text>
</comment>
<dbReference type="Pfam" id="PF13378">
    <property type="entry name" value="MR_MLE_C"/>
    <property type="match status" value="1"/>
</dbReference>
<protein>
    <submittedName>
        <fullName evidence="4">Dehydratase</fullName>
    </submittedName>
</protein>
<keyword evidence="1" id="KW-0479">Metal-binding</keyword>
<proteinExistence type="predicted"/>
<dbReference type="SMART" id="SM00922">
    <property type="entry name" value="MR_MLE"/>
    <property type="match status" value="1"/>
</dbReference>
<dbReference type="InterPro" id="IPR029065">
    <property type="entry name" value="Enolase_C-like"/>
</dbReference>
<evidence type="ECO:0000259" key="3">
    <source>
        <dbReference type="SMART" id="SM00922"/>
    </source>
</evidence>
<sequence>MKISEVETFIVGNPWKNWLFVKLHTTEGVYGIGEGTLNGFAKTVEAAIHELKHLFIGSSVFDVEALSLKMTRDVFSDGGQIQGSALAAVETACWDIIGKVTNQPLYKLLGGSCHEKLRCYANGWYTGPRTPEFFYERAREVVSKGYTALKFDPFGSAWRTVDRDDFALALDIIGAVRDAVGPDVDILIEGHNRFSAHTALQFADAMKVYQPTWFEAPVPAQNIAAMVEVAKRSPVPVACGEDYYSREQFAELLKHDAVHIIQLEPQFLGISASKQICGMVNAHHGVIAPHSAQGPICSVVCAHLNMATPNFYLHEIFDDFNEPWEEKLLDHPLKVENGYLRPSERPGLGVDLDLEELSKHPYHPGNWLPLYKDGWEKREGNK</sequence>
<dbReference type="Gene3D" id="3.20.20.120">
    <property type="entry name" value="Enolase-like C-terminal domain"/>
    <property type="match status" value="1"/>
</dbReference>
<dbReference type="Proteomes" id="UP000656813">
    <property type="component" value="Unassembled WGS sequence"/>
</dbReference>
<dbReference type="InterPro" id="IPR013341">
    <property type="entry name" value="Mandelate_racemase_N_dom"/>
</dbReference>
<reference evidence="4" key="2">
    <citation type="submission" date="2020-09" db="EMBL/GenBank/DDBJ databases">
        <authorList>
            <person name="Sun Q."/>
            <person name="Zhou Y."/>
        </authorList>
    </citation>
    <scope>NUCLEOTIDE SEQUENCE</scope>
    <source>
        <strain evidence="4">CGMCC 1.12777</strain>
    </source>
</reference>
<dbReference type="AlphaFoldDB" id="A0A8J2ZQW5"/>
<dbReference type="EMBL" id="BMFV01000001">
    <property type="protein sequence ID" value="GGH73714.1"/>
    <property type="molecule type" value="Genomic_DNA"/>
</dbReference>
<dbReference type="RefSeq" id="WP_188495015.1">
    <property type="nucleotide sequence ID" value="NZ_BMFV01000001.1"/>
</dbReference>
<dbReference type="InterPro" id="IPR029017">
    <property type="entry name" value="Enolase-like_N"/>
</dbReference>
<evidence type="ECO:0000256" key="2">
    <source>
        <dbReference type="ARBA" id="ARBA00023239"/>
    </source>
</evidence>
<accession>A0A8J2ZQW5</accession>
<dbReference type="Pfam" id="PF02746">
    <property type="entry name" value="MR_MLE_N"/>
    <property type="match status" value="1"/>
</dbReference>
<reference evidence="4" key="1">
    <citation type="journal article" date="2014" name="Int. J. Syst. Evol. Microbiol.">
        <title>Complete genome sequence of Corynebacterium casei LMG S-19264T (=DSM 44701T), isolated from a smear-ripened cheese.</title>
        <authorList>
            <consortium name="US DOE Joint Genome Institute (JGI-PGF)"/>
            <person name="Walter F."/>
            <person name="Albersmeier A."/>
            <person name="Kalinowski J."/>
            <person name="Ruckert C."/>
        </authorList>
    </citation>
    <scope>NUCLEOTIDE SEQUENCE</scope>
    <source>
        <strain evidence="4">CGMCC 1.12777</strain>
    </source>
</reference>
<dbReference type="GO" id="GO:0016829">
    <property type="term" value="F:lyase activity"/>
    <property type="evidence" value="ECO:0007669"/>
    <property type="project" value="UniProtKB-KW"/>
</dbReference>
<evidence type="ECO:0000313" key="5">
    <source>
        <dbReference type="Proteomes" id="UP000656813"/>
    </source>
</evidence>
<dbReference type="InterPro" id="IPR013342">
    <property type="entry name" value="Mandelate_racemase_C"/>
</dbReference>
<dbReference type="SUPFAM" id="SSF51604">
    <property type="entry name" value="Enolase C-terminal domain-like"/>
    <property type="match status" value="1"/>
</dbReference>
<dbReference type="CDD" id="cd03316">
    <property type="entry name" value="MR_like"/>
    <property type="match status" value="1"/>
</dbReference>
<dbReference type="SUPFAM" id="SSF54826">
    <property type="entry name" value="Enolase N-terminal domain-like"/>
    <property type="match status" value="1"/>
</dbReference>
<dbReference type="PANTHER" id="PTHR48080:SF2">
    <property type="entry name" value="D-GALACTONATE DEHYDRATASE"/>
    <property type="match status" value="1"/>
</dbReference>
<dbReference type="InterPro" id="IPR034593">
    <property type="entry name" value="DgoD-like"/>
</dbReference>
<dbReference type="GO" id="GO:0046872">
    <property type="term" value="F:metal ion binding"/>
    <property type="evidence" value="ECO:0007669"/>
    <property type="project" value="UniProtKB-KW"/>
</dbReference>
<gene>
    <name evidence="4" type="ORF">GCM10007096_01220</name>
</gene>
<dbReference type="InterPro" id="IPR036849">
    <property type="entry name" value="Enolase-like_C_sf"/>
</dbReference>
<keyword evidence="5" id="KW-1185">Reference proteome</keyword>
<organism evidence="4 5">
    <name type="scientific">Pullulanibacillus pueri</name>
    <dbReference type="NCBI Taxonomy" id="1437324"/>
    <lineage>
        <taxon>Bacteria</taxon>
        <taxon>Bacillati</taxon>
        <taxon>Bacillota</taxon>
        <taxon>Bacilli</taxon>
        <taxon>Bacillales</taxon>
        <taxon>Sporolactobacillaceae</taxon>
        <taxon>Pullulanibacillus</taxon>
    </lineage>
</organism>
<feature type="domain" description="Mandelate racemase/muconate lactonizing enzyme C-terminal" evidence="3">
    <location>
        <begin position="131"/>
        <end position="236"/>
    </location>
</feature>
<dbReference type="Gene3D" id="3.30.390.10">
    <property type="entry name" value="Enolase-like, N-terminal domain"/>
    <property type="match status" value="1"/>
</dbReference>
<dbReference type="SFLD" id="SFLDS00001">
    <property type="entry name" value="Enolase"/>
    <property type="match status" value="1"/>
</dbReference>
<evidence type="ECO:0000313" key="4">
    <source>
        <dbReference type="EMBL" id="GGH73714.1"/>
    </source>
</evidence>